<dbReference type="RefSeq" id="WP_062860553.1">
    <property type="nucleotide sequence ID" value="NZ_CP014869.1"/>
</dbReference>
<protein>
    <submittedName>
        <fullName evidence="3">2,5-dioxovalerate dehydrogenase</fullName>
    </submittedName>
</protein>
<dbReference type="InterPro" id="IPR016162">
    <property type="entry name" value="Ald_DH_N"/>
</dbReference>
<evidence type="ECO:0000313" key="3">
    <source>
        <dbReference type="EMBL" id="AMT92677.1"/>
    </source>
</evidence>
<keyword evidence="1" id="KW-0560">Oxidoreductase</keyword>
<gene>
    <name evidence="3" type="ORF">A2T55_01750</name>
</gene>
<dbReference type="PANTHER" id="PTHR43353">
    <property type="entry name" value="SUCCINATE-SEMIALDEHYDE DEHYDROGENASE, MITOCHONDRIAL"/>
    <property type="match status" value="1"/>
</dbReference>
<dbReference type="Pfam" id="PF00171">
    <property type="entry name" value="Aldedh"/>
    <property type="match status" value="1"/>
</dbReference>
<reference evidence="4" key="1">
    <citation type="submission" date="2016-03" db="EMBL/GenBank/DDBJ databases">
        <authorList>
            <person name="Ploux O."/>
        </authorList>
    </citation>
    <scope>NUCLEOTIDE SEQUENCE [LARGE SCALE GENOMIC DNA]</scope>
    <source>
        <strain evidence="4">BS258</strain>
    </source>
</reference>
<accession>A0A144M522</accession>
<dbReference type="InterPro" id="IPR050740">
    <property type="entry name" value="Aldehyde_DH_Superfamily"/>
</dbReference>
<evidence type="ECO:0000259" key="2">
    <source>
        <dbReference type="Pfam" id="PF00171"/>
    </source>
</evidence>
<dbReference type="InterPro" id="IPR016161">
    <property type="entry name" value="Ald_DH/histidinol_DH"/>
</dbReference>
<dbReference type="KEGG" id="bly:A2T55_01750"/>
<evidence type="ECO:0000256" key="1">
    <source>
        <dbReference type="ARBA" id="ARBA00023002"/>
    </source>
</evidence>
<dbReference type="GO" id="GO:0016620">
    <property type="term" value="F:oxidoreductase activity, acting on the aldehyde or oxo group of donors, NAD or NADP as acceptor"/>
    <property type="evidence" value="ECO:0007669"/>
    <property type="project" value="InterPro"/>
</dbReference>
<dbReference type="Gene3D" id="3.40.605.10">
    <property type="entry name" value="Aldehyde Dehydrogenase, Chain A, domain 1"/>
    <property type="match status" value="1"/>
</dbReference>
<dbReference type="Gene3D" id="3.40.309.10">
    <property type="entry name" value="Aldehyde Dehydrogenase, Chain A, domain 2"/>
    <property type="match status" value="1"/>
</dbReference>
<organism evidence="3 4">
    <name type="scientific">Brevibacterium linens</name>
    <dbReference type="NCBI Taxonomy" id="1703"/>
    <lineage>
        <taxon>Bacteria</taxon>
        <taxon>Bacillati</taxon>
        <taxon>Actinomycetota</taxon>
        <taxon>Actinomycetes</taxon>
        <taxon>Micrococcales</taxon>
        <taxon>Brevibacteriaceae</taxon>
        <taxon>Brevibacterium</taxon>
    </lineage>
</organism>
<dbReference type="SUPFAM" id="SSF53720">
    <property type="entry name" value="ALDH-like"/>
    <property type="match status" value="1"/>
</dbReference>
<feature type="domain" description="Aldehyde dehydrogenase" evidence="2">
    <location>
        <begin position="19"/>
        <end position="434"/>
    </location>
</feature>
<dbReference type="InterPro" id="IPR016163">
    <property type="entry name" value="Ald_DH_C"/>
</dbReference>
<dbReference type="Proteomes" id="UP000075950">
    <property type="component" value="Chromosome"/>
</dbReference>
<dbReference type="AlphaFoldDB" id="A0A144M522"/>
<dbReference type="InterPro" id="IPR015590">
    <property type="entry name" value="Aldehyde_DH_dom"/>
</dbReference>
<name>A0A144M522_BRELN</name>
<sequence length="543" mass="55016">MTALTGLSLIAGDPVTGNGATTNAVDPSTGQTLTPDYTFLDEAQVDAAVDAAAQAFASYRATTPTQRAAFLETIADNIEAVREAIVDRAMSETGLPSARLTGEVGRTVGQLRLFAEVVRTGNFHASRIDPAQPDRTPAPRLDIRQRKVPVGPVVVFGASNFPLAFSVAGGDTASALAAGCPVVVKAHNAHPGTGEIVGRAIAEAVTANGLHPGVFSLVFGPGSSVGQRLVADSRVAAVGFTGSRSGGLALQSTAQARKVPIPVYAEMSSVNPVILLDGALAGDGARVVAEQFITSLTGSSGQLCTAPGLVLVPTGADGDAFAEAVGQLIAQQTGQTMLTPSIAEAFDRGVAALSSQDDVSTVGTGTVGEGQNAPAPVVFTATSAALRDNEVLSEEIFGAASVLVRYDGIDDLLDTLTGIEGQLTTTIHATDADTEAAGRLLPVLEDLSGRILFNGWPTGVEVGHAMVHGGPFPATSAPGTTSVGSLAIDRFLRPVAYQSVPVGLLPEPIADDNPWSVVQMVDGVVTTPDQAGAVLSGTGAAGS</sequence>
<dbReference type="PANTHER" id="PTHR43353:SF3">
    <property type="entry name" value="ALDEHYDE DEHYDROGENASE-RELATED"/>
    <property type="match status" value="1"/>
</dbReference>
<dbReference type="InterPro" id="IPR044151">
    <property type="entry name" value="ALDH_KGSADH"/>
</dbReference>
<dbReference type="CDD" id="cd07129">
    <property type="entry name" value="ALDH_KGSADH"/>
    <property type="match status" value="1"/>
</dbReference>
<evidence type="ECO:0000313" key="4">
    <source>
        <dbReference type="Proteomes" id="UP000075950"/>
    </source>
</evidence>
<dbReference type="EMBL" id="CP014869">
    <property type="protein sequence ID" value="AMT92677.1"/>
    <property type="molecule type" value="Genomic_DNA"/>
</dbReference>
<proteinExistence type="predicted"/>